<gene>
    <name evidence="3" type="ORF">DH2020_045792</name>
</gene>
<keyword evidence="4" id="KW-1185">Reference proteome</keyword>
<reference evidence="3 4" key="1">
    <citation type="journal article" date="2021" name="Comput. Struct. Biotechnol. J.">
        <title>De novo genome assembly of the potent medicinal plant Rehmannia glutinosa using nanopore technology.</title>
        <authorList>
            <person name="Ma L."/>
            <person name="Dong C."/>
            <person name="Song C."/>
            <person name="Wang X."/>
            <person name="Zheng X."/>
            <person name="Niu Y."/>
            <person name="Chen S."/>
            <person name="Feng W."/>
        </authorList>
    </citation>
    <scope>NUCLEOTIDE SEQUENCE [LARGE SCALE GENOMIC DNA]</scope>
    <source>
        <strain evidence="3">DH-2019</strain>
    </source>
</reference>
<evidence type="ECO:0000313" key="3">
    <source>
        <dbReference type="EMBL" id="KAK6120455.1"/>
    </source>
</evidence>
<evidence type="ECO:0000256" key="1">
    <source>
        <dbReference type="SAM" id="Coils"/>
    </source>
</evidence>
<evidence type="ECO:0000313" key="4">
    <source>
        <dbReference type="Proteomes" id="UP001318860"/>
    </source>
</evidence>
<dbReference type="EMBL" id="JABTTQ020003073">
    <property type="protein sequence ID" value="KAK6120455.1"/>
    <property type="molecule type" value="Genomic_DNA"/>
</dbReference>
<name>A0ABR0UD59_REHGL</name>
<dbReference type="PANTHER" id="PTHR35358:SF18">
    <property type="entry name" value="PHOSPHOLIPASE-LIKE PROTEIN-RELATED"/>
    <property type="match status" value="1"/>
</dbReference>
<sequence>MLNLRKHREPADVSPDQVSNPSTDLREPKLEVGIACMDSKLSAIPGDDNLVNVNGYKVKTTSAPVLEAIFAKYGDIMVHCVCRSTFVRASLLEVISNIVQRLQYYDLEAVLSDLDSIEDEVSDIEASDINVSWLHEHLAKLRKIAAFKEKSLELRKTKVKSGFVTKAAAKELKRRHSELVLAQERFKEAERRVNALRLVSRKIEDDIMEFESEEYFWKRRLDDLL</sequence>
<dbReference type="PANTHER" id="PTHR35358">
    <property type="entry name" value="OS06G0711100 PROTEIN"/>
    <property type="match status" value="1"/>
</dbReference>
<feature type="region of interest" description="Disordered" evidence="2">
    <location>
        <begin position="1"/>
        <end position="24"/>
    </location>
</feature>
<protein>
    <submittedName>
        <fullName evidence="3">Uncharacterized protein</fullName>
    </submittedName>
</protein>
<dbReference type="Proteomes" id="UP001318860">
    <property type="component" value="Unassembled WGS sequence"/>
</dbReference>
<proteinExistence type="predicted"/>
<dbReference type="InterPro" id="IPR007942">
    <property type="entry name" value="PLipase-like"/>
</dbReference>
<feature type="coiled-coil region" evidence="1">
    <location>
        <begin position="179"/>
        <end position="206"/>
    </location>
</feature>
<organism evidence="3 4">
    <name type="scientific">Rehmannia glutinosa</name>
    <name type="common">Chinese foxglove</name>
    <dbReference type="NCBI Taxonomy" id="99300"/>
    <lineage>
        <taxon>Eukaryota</taxon>
        <taxon>Viridiplantae</taxon>
        <taxon>Streptophyta</taxon>
        <taxon>Embryophyta</taxon>
        <taxon>Tracheophyta</taxon>
        <taxon>Spermatophyta</taxon>
        <taxon>Magnoliopsida</taxon>
        <taxon>eudicotyledons</taxon>
        <taxon>Gunneridae</taxon>
        <taxon>Pentapetalae</taxon>
        <taxon>asterids</taxon>
        <taxon>lamiids</taxon>
        <taxon>Lamiales</taxon>
        <taxon>Orobanchaceae</taxon>
        <taxon>Rehmannieae</taxon>
        <taxon>Rehmannia</taxon>
    </lineage>
</organism>
<evidence type="ECO:0000256" key="2">
    <source>
        <dbReference type="SAM" id="MobiDB-lite"/>
    </source>
</evidence>
<dbReference type="Pfam" id="PF05278">
    <property type="entry name" value="PEARLI-4"/>
    <property type="match status" value="1"/>
</dbReference>
<accession>A0ABR0UD59</accession>
<keyword evidence="1" id="KW-0175">Coiled coil</keyword>
<comment type="caution">
    <text evidence="3">The sequence shown here is derived from an EMBL/GenBank/DDBJ whole genome shotgun (WGS) entry which is preliminary data.</text>
</comment>